<dbReference type="GO" id="GO:0019239">
    <property type="term" value="F:deaminase activity"/>
    <property type="evidence" value="ECO:0007669"/>
    <property type="project" value="UniProtKB-ARBA"/>
</dbReference>
<evidence type="ECO:0000256" key="2">
    <source>
        <dbReference type="ARBA" id="ARBA00022723"/>
    </source>
</evidence>
<dbReference type="PANTHER" id="PTHR43794:SF11">
    <property type="entry name" value="AMIDOHYDROLASE-RELATED DOMAIN-CONTAINING PROTEIN"/>
    <property type="match status" value="1"/>
</dbReference>
<dbReference type="Gene3D" id="2.30.40.10">
    <property type="entry name" value="Urease, subunit C, domain 1"/>
    <property type="match status" value="1"/>
</dbReference>
<dbReference type="PANTHER" id="PTHR43794">
    <property type="entry name" value="AMINOHYDROLASE SSNA-RELATED"/>
    <property type="match status" value="1"/>
</dbReference>
<dbReference type="Gene3D" id="3.20.20.140">
    <property type="entry name" value="Metal-dependent hydrolases"/>
    <property type="match status" value="1"/>
</dbReference>
<dbReference type="RefSeq" id="WP_345418967.1">
    <property type="nucleotide sequence ID" value="NZ_AP031496.1"/>
</dbReference>
<dbReference type="InterPro" id="IPR032466">
    <property type="entry name" value="Metal_Hydrolase"/>
</dbReference>
<evidence type="ECO:0000256" key="3">
    <source>
        <dbReference type="ARBA" id="ARBA00022801"/>
    </source>
</evidence>
<feature type="domain" description="Amidohydrolase-related" evidence="5">
    <location>
        <begin position="74"/>
        <end position="422"/>
    </location>
</feature>
<dbReference type="AlphaFoldDB" id="A0AAV3U006"/>
<evidence type="ECO:0000259" key="5">
    <source>
        <dbReference type="Pfam" id="PF01979"/>
    </source>
</evidence>
<dbReference type="SUPFAM" id="SSF51338">
    <property type="entry name" value="Composite domain of metallo-dependent hydrolases"/>
    <property type="match status" value="1"/>
</dbReference>
<dbReference type="SUPFAM" id="SSF51556">
    <property type="entry name" value="Metallo-dependent hydrolases"/>
    <property type="match status" value="1"/>
</dbReference>
<keyword evidence="2" id="KW-0479">Metal-binding</keyword>
<evidence type="ECO:0000256" key="4">
    <source>
        <dbReference type="ARBA" id="ARBA00022833"/>
    </source>
</evidence>
<evidence type="ECO:0000313" key="6">
    <source>
        <dbReference type="EMBL" id="GAA4936928.1"/>
    </source>
</evidence>
<accession>A0AAV3U006</accession>
<dbReference type="EMBL" id="BAABLX010000007">
    <property type="protein sequence ID" value="GAA4936928.1"/>
    <property type="molecule type" value="Genomic_DNA"/>
</dbReference>
<dbReference type="InterPro" id="IPR011059">
    <property type="entry name" value="Metal-dep_hydrolase_composite"/>
</dbReference>
<keyword evidence="3 6" id="KW-0378">Hydrolase</keyword>
<dbReference type="InterPro" id="IPR050287">
    <property type="entry name" value="MTA/SAH_deaminase"/>
</dbReference>
<keyword evidence="7" id="KW-1185">Reference proteome</keyword>
<reference evidence="7" key="1">
    <citation type="journal article" date="2019" name="Int. J. Syst. Evol. Microbiol.">
        <title>The Global Catalogue of Microorganisms (GCM) 10K type strain sequencing project: providing services to taxonomists for standard genome sequencing and annotation.</title>
        <authorList>
            <consortium name="The Broad Institute Genomics Platform"/>
            <consortium name="The Broad Institute Genome Sequencing Center for Infectious Disease"/>
            <person name="Wu L."/>
            <person name="Ma J."/>
        </authorList>
    </citation>
    <scope>NUCLEOTIDE SEQUENCE [LARGE SCALE GENOMIC DNA]</scope>
    <source>
        <strain evidence="7">JCM 19134</strain>
    </source>
</reference>
<evidence type="ECO:0000313" key="7">
    <source>
        <dbReference type="Proteomes" id="UP001409585"/>
    </source>
</evidence>
<organism evidence="6 7">
    <name type="scientific">Halioxenophilus aromaticivorans</name>
    <dbReference type="NCBI Taxonomy" id="1306992"/>
    <lineage>
        <taxon>Bacteria</taxon>
        <taxon>Pseudomonadati</taxon>
        <taxon>Pseudomonadota</taxon>
        <taxon>Gammaproteobacteria</taxon>
        <taxon>Alteromonadales</taxon>
        <taxon>Alteromonadaceae</taxon>
        <taxon>Halioxenophilus</taxon>
    </lineage>
</organism>
<comment type="similarity">
    <text evidence="1">Belongs to the metallo-dependent hydrolases superfamily. ATZ/TRZ family.</text>
</comment>
<proteinExistence type="inferred from homology"/>
<gene>
    <name evidence="6" type="ORF">GCM10025791_13320</name>
</gene>
<protein>
    <submittedName>
        <fullName evidence="6">TRZ/ATZ family hydrolase</fullName>
    </submittedName>
</protein>
<sequence>MSNANQSKPASSPANARVDWVIHARWIATVDDANTVLENHALVVKNSNIIELLPSADAEQNYTGENTVNLDQHLVLPGLVNAHCHAAMALLRGFADDLPLQTWLEQHIWPTEGRHVAPQFVYDGSLIAIAEMIRSGTTCFADMYFFPEQTAQAATEVGMRAHLAPPVFDFPSNWQTGPEQYLSAIAQLSENQASNPLLSTAIGPHAPYTVSDDTFKQITAAQKQLDCGLHIHVHETAQEVIDSQSQHGLRPLARLAQLGALGPKTQCVHMTQINDADLEALHQWQPSVVHCPKSNMKLASGFCPVHKLIEEGINVALGTDGAASNNNLDMISEMQFAALLAKPVSGKATAISAQQALRMATINGAKALGLDGLIGSLEKGKQADITAIRLDHLSQAPVYSPLSALVYASSGRQVTDVWIAGEQQLAAGQLIKLATDELRARQQRWLNVIAGDAQ</sequence>
<dbReference type="FunFam" id="3.20.20.140:FF:000014">
    <property type="entry name" value="5-methylthioadenosine/S-adenosylhomocysteine deaminase"/>
    <property type="match status" value="1"/>
</dbReference>
<dbReference type="Pfam" id="PF01979">
    <property type="entry name" value="Amidohydro_1"/>
    <property type="match status" value="1"/>
</dbReference>
<dbReference type="Proteomes" id="UP001409585">
    <property type="component" value="Unassembled WGS sequence"/>
</dbReference>
<evidence type="ECO:0000256" key="1">
    <source>
        <dbReference type="ARBA" id="ARBA00006745"/>
    </source>
</evidence>
<dbReference type="InterPro" id="IPR006680">
    <property type="entry name" value="Amidohydro-rel"/>
</dbReference>
<dbReference type="CDD" id="cd01298">
    <property type="entry name" value="ATZ_TRZ_like"/>
    <property type="match status" value="1"/>
</dbReference>
<dbReference type="GO" id="GO:0046872">
    <property type="term" value="F:metal ion binding"/>
    <property type="evidence" value="ECO:0007669"/>
    <property type="project" value="UniProtKB-KW"/>
</dbReference>
<comment type="caution">
    <text evidence="6">The sequence shown here is derived from an EMBL/GenBank/DDBJ whole genome shotgun (WGS) entry which is preliminary data.</text>
</comment>
<dbReference type="GO" id="GO:0016814">
    <property type="term" value="F:hydrolase activity, acting on carbon-nitrogen (but not peptide) bonds, in cyclic amidines"/>
    <property type="evidence" value="ECO:0007669"/>
    <property type="project" value="UniProtKB-ARBA"/>
</dbReference>
<keyword evidence="4" id="KW-0862">Zinc</keyword>
<name>A0AAV3U006_9ALTE</name>
<dbReference type="NCBIfam" id="NF006549">
    <property type="entry name" value="PRK09045.1"/>
    <property type="match status" value="1"/>
</dbReference>